<organism evidence="2 3">
    <name type="scientific">Dovyalis caffra</name>
    <dbReference type="NCBI Taxonomy" id="77055"/>
    <lineage>
        <taxon>Eukaryota</taxon>
        <taxon>Viridiplantae</taxon>
        <taxon>Streptophyta</taxon>
        <taxon>Embryophyta</taxon>
        <taxon>Tracheophyta</taxon>
        <taxon>Spermatophyta</taxon>
        <taxon>Magnoliopsida</taxon>
        <taxon>eudicotyledons</taxon>
        <taxon>Gunneridae</taxon>
        <taxon>Pentapetalae</taxon>
        <taxon>rosids</taxon>
        <taxon>fabids</taxon>
        <taxon>Malpighiales</taxon>
        <taxon>Salicaceae</taxon>
        <taxon>Flacourtieae</taxon>
        <taxon>Dovyalis</taxon>
    </lineage>
</organism>
<evidence type="ECO:0000313" key="3">
    <source>
        <dbReference type="Proteomes" id="UP001314170"/>
    </source>
</evidence>
<accession>A0AAV1RIT7</accession>
<dbReference type="Proteomes" id="UP001314170">
    <property type="component" value="Unassembled WGS sequence"/>
</dbReference>
<dbReference type="AlphaFoldDB" id="A0AAV1RIT7"/>
<keyword evidence="3" id="KW-1185">Reference proteome</keyword>
<comment type="caution">
    <text evidence="2">The sequence shown here is derived from an EMBL/GenBank/DDBJ whole genome shotgun (WGS) entry which is preliminary data.</text>
</comment>
<evidence type="ECO:0000313" key="2">
    <source>
        <dbReference type="EMBL" id="CAK7336311.1"/>
    </source>
</evidence>
<reference evidence="2 3" key="1">
    <citation type="submission" date="2024-01" db="EMBL/GenBank/DDBJ databases">
        <authorList>
            <person name="Waweru B."/>
        </authorList>
    </citation>
    <scope>NUCLEOTIDE SEQUENCE [LARGE SCALE GENOMIC DNA]</scope>
</reference>
<gene>
    <name evidence="2" type="ORF">DCAF_LOCUS11319</name>
</gene>
<name>A0AAV1RIT7_9ROSI</name>
<evidence type="ECO:0000256" key="1">
    <source>
        <dbReference type="SAM" id="MobiDB-lite"/>
    </source>
</evidence>
<proteinExistence type="predicted"/>
<sequence>MGNELCGPLLSKNRSGDGTTQDPKNGRNEDGNGMEFNWFYVSMASGFIVGFWSTIGSQNEEIIKPLVNKLIENLPLENYSNMNMVFCAIQQVLVSDNYCLRKTIKSSEEGLQTVSQAYA</sequence>
<dbReference type="EMBL" id="CAWUPB010000994">
    <property type="protein sequence ID" value="CAK7336311.1"/>
    <property type="molecule type" value="Genomic_DNA"/>
</dbReference>
<protein>
    <submittedName>
        <fullName evidence="2">Uncharacterized protein</fullName>
    </submittedName>
</protein>
<feature type="region of interest" description="Disordered" evidence="1">
    <location>
        <begin position="11"/>
        <end position="30"/>
    </location>
</feature>
<feature type="compositionally biased region" description="Polar residues" evidence="1">
    <location>
        <begin position="12"/>
        <end position="23"/>
    </location>
</feature>